<sequence>MKTITTAPKKLAVIVALSVAVSACGNEEATQVTKPQPLKSAVETQIPKTKDDALAFINNAEKELAQLSIEANRAEWIYSNFITEDTASLAASVGEKVTAASVKLATEASQYAHLKLDPINARKLDKLRSSLVLPAPLDPVKNAELASISADLNGLYGKGKLCREDGKCLTLPELSAIMAKSKDPQELLSVWQGWREISKPMRPLFKREVELANEGAKDLGYENLSELWRSQYDMDPDAFSTELDRLWGQVKPLYDSLHCYVRGELNEEYGDEIAPNQGTIPAHLLGNMWAQSWGNIYETVAPENGDPGYDVTQLLAEHQYDEKKMVKQAEGFFTSLGFEPLPETFWTRSLFIQPQDRDVVCHASAWDLDNADDIRIKMCIQKTAEEFTVIHHELGHNFYQRAYKNQPFIFKNSANDGFHEAIGDVVALSITPKYLKRIGLLEQVPDASKDIGLLMKQALDKVAFLPFGLMIDQWRWKVFSGEISPEQYNQAWWELREKYQGVSAPVARSETDFDPGAKYHVPGNVPYTRYFLAHILQFQFHKSLCDIAGDTGPVHRCSIYGNKEAGAKLNTMLEMGASQPWPEALATVTGTKEMDAKAVLDYFEPLQKWLDEQNTVANRQCGW</sequence>
<feature type="binding site" evidence="6">
    <location>
        <position position="232"/>
    </location>
    <ligand>
        <name>chloride</name>
        <dbReference type="ChEBI" id="CHEBI:17996"/>
        <label>1</label>
    </ligand>
</feature>
<dbReference type="PROSITE" id="PS52011">
    <property type="entry name" value="PEPTIDASE_M2"/>
    <property type="match status" value="1"/>
</dbReference>
<feature type="binding site" evidence="10">
    <location>
        <position position="420"/>
    </location>
    <ligand>
        <name>Zn(2+)</name>
        <dbReference type="ChEBI" id="CHEBI:29105"/>
        <label>2</label>
        <note>catalytic</note>
    </ligand>
</feature>
<dbReference type="GO" id="GO:0016020">
    <property type="term" value="C:membrane"/>
    <property type="evidence" value="ECO:0007669"/>
    <property type="project" value="InterPro"/>
</dbReference>
<dbReference type="PROSITE" id="PS51257">
    <property type="entry name" value="PROKAR_LIPOPROTEIN"/>
    <property type="match status" value="1"/>
</dbReference>
<dbReference type="Gene3D" id="1.10.1370.30">
    <property type="match status" value="2"/>
</dbReference>
<feature type="binding site" evidence="10">
    <location>
        <position position="392"/>
    </location>
    <ligand>
        <name>Zn(2+)</name>
        <dbReference type="ChEBI" id="CHEBI:29105"/>
        <label>2</label>
        <note>catalytic</note>
    </ligand>
</feature>
<reference evidence="13" key="1">
    <citation type="journal article" date="2014" name="Int. J. Syst. Evol. Microbiol.">
        <title>Complete genome sequence of Corynebacterium casei LMG S-19264T (=DSM 44701T), isolated from a smear-ripened cheese.</title>
        <authorList>
            <consortium name="US DOE Joint Genome Institute (JGI-PGF)"/>
            <person name="Walter F."/>
            <person name="Albersmeier A."/>
            <person name="Kalinowski J."/>
            <person name="Ruckert C."/>
        </authorList>
    </citation>
    <scope>NUCLEOTIDE SEQUENCE</scope>
    <source>
        <strain evidence="13">JCM 30804</strain>
    </source>
</reference>
<evidence type="ECO:0000256" key="5">
    <source>
        <dbReference type="PIRSR" id="PIRSR601548-11"/>
    </source>
</evidence>
<feature type="disulfide bond" evidence="8">
    <location>
        <begin position="361"/>
        <end position="379"/>
    </location>
</feature>
<feature type="disulfide bond" evidence="8">
    <location>
        <begin position="162"/>
        <end position="168"/>
    </location>
</feature>
<dbReference type="EMBL" id="BMPZ01000006">
    <property type="protein sequence ID" value="GGI85206.1"/>
    <property type="molecule type" value="Genomic_DNA"/>
</dbReference>
<organism evidence="13 14">
    <name type="scientific">Shewanella gelidii</name>
    <dbReference type="NCBI Taxonomy" id="1642821"/>
    <lineage>
        <taxon>Bacteria</taxon>
        <taxon>Pseudomonadati</taxon>
        <taxon>Pseudomonadota</taxon>
        <taxon>Gammaproteobacteria</taxon>
        <taxon>Alteromonadales</taxon>
        <taxon>Shewanellaceae</taxon>
        <taxon>Shewanella</taxon>
    </lineage>
</organism>
<evidence type="ECO:0000313" key="14">
    <source>
        <dbReference type="Proteomes" id="UP000613743"/>
    </source>
</evidence>
<dbReference type="InterPro" id="IPR001548">
    <property type="entry name" value="Peptidase_M2"/>
</dbReference>
<feature type="binding site" evidence="7">
    <location>
        <position position="396"/>
    </location>
    <ligand>
        <name>Zn(2+)</name>
        <dbReference type="ChEBI" id="CHEBI:29105"/>
        <label>1</label>
        <note>catalytic</note>
    </ligand>
</feature>
<dbReference type="SUPFAM" id="SSF55486">
    <property type="entry name" value="Metalloproteases ('zincins'), catalytic domain"/>
    <property type="match status" value="1"/>
</dbReference>
<evidence type="ECO:0000256" key="10">
    <source>
        <dbReference type="PIRSR" id="PIRSR601548-8"/>
    </source>
</evidence>
<dbReference type="AlphaFoldDB" id="A0A917JV43"/>
<dbReference type="PANTHER" id="PTHR10514">
    <property type="entry name" value="ANGIOTENSIN-CONVERTING ENZYME"/>
    <property type="match status" value="1"/>
</dbReference>
<dbReference type="RefSeq" id="WP_188921091.1">
    <property type="nucleotide sequence ID" value="NZ_BMPZ01000006.1"/>
</dbReference>
<evidence type="ECO:0000256" key="12">
    <source>
        <dbReference type="SAM" id="SignalP"/>
    </source>
</evidence>
<dbReference type="GO" id="GO:0006508">
    <property type="term" value="P:proteolysis"/>
    <property type="evidence" value="ECO:0007669"/>
    <property type="project" value="InterPro"/>
</dbReference>
<keyword evidence="14" id="KW-1185">Reference proteome</keyword>
<feature type="binding site" evidence="7">
    <location>
        <position position="392"/>
    </location>
    <ligand>
        <name>Zn(2+)</name>
        <dbReference type="ChEBI" id="CHEBI:29105"/>
        <label>1</label>
        <note>catalytic</note>
    </ligand>
</feature>
<dbReference type="GO" id="GO:0008241">
    <property type="term" value="F:peptidyl-dipeptidase activity"/>
    <property type="evidence" value="ECO:0007669"/>
    <property type="project" value="InterPro"/>
</dbReference>
<keyword evidence="2 8" id="KW-1015">Disulfide bond</keyword>
<feature type="binding site" evidence="10">
    <location>
        <position position="396"/>
    </location>
    <ligand>
        <name>Zn(2+)</name>
        <dbReference type="ChEBI" id="CHEBI:29105"/>
        <label>2</label>
        <note>catalytic</note>
    </ligand>
</feature>
<evidence type="ECO:0000256" key="6">
    <source>
        <dbReference type="PIRSR" id="PIRSR601548-2"/>
    </source>
</evidence>
<accession>A0A917JV43</accession>
<evidence type="ECO:0000256" key="3">
    <source>
        <dbReference type="ARBA" id="ARBA00023180"/>
    </source>
</evidence>
<dbReference type="CDD" id="cd06461">
    <property type="entry name" value="M2_ACE"/>
    <property type="match status" value="1"/>
</dbReference>
<name>A0A917JV43_9GAMM</name>
<feature type="active site" description="Proton donor 2" evidence="9">
    <location>
        <position position="520"/>
    </location>
</feature>
<evidence type="ECO:0000313" key="13">
    <source>
        <dbReference type="EMBL" id="GGI85206.1"/>
    </source>
</evidence>
<evidence type="ECO:0000256" key="4">
    <source>
        <dbReference type="PIRSR" id="PIRSR601548-1"/>
    </source>
</evidence>
<evidence type="ECO:0000256" key="8">
    <source>
        <dbReference type="PIRSR" id="PIRSR601548-4"/>
    </source>
</evidence>
<evidence type="ECO:0000256" key="11">
    <source>
        <dbReference type="SAM" id="Coils"/>
    </source>
</evidence>
<keyword evidence="11" id="KW-0175">Coiled coil</keyword>
<keyword evidence="3" id="KW-0325">Glycoprotein</keyword>
<dbReference type="Pfam" id="PF01401">
    <property type="entry name" value="Peptidase_M2"/>
    <property type="match status" value="1"/>
</dbReference>
<proteinExistence type="predicted"/>
<feature type="active site" description="Proton acceptor 1" evidence="4">
    <location>
        <position position="393"/>
    </location>
</feature>
<feature type="active site" description="Proton acceptor 2" evidence="5">
    <location>
        <position position="393"/>
    </location>
</feature>
<feature type="binding site" evidence="7">
    <location>
        <position position="420"/>
    </location>
    <ligand>
        <name>Zn(2+)</name>
        <dbReference type="ChEBI" id="CHEBI:29105"/>
        <label>1</label>
        <note>catalytic</note>
    </ligand>
</feature>
<feature type="disulfide bond" evidence="8">
    <location>
        <begin position="545"/>
        <end position="557"/>
    </location>
</feature>
<feature type="chain" id="PRO_5038093024" evidence="12">
    <location>
        <begin position="26"/>
        <end position="623"/>
    </location>
</feature>
<reference evidence="13" key="2">
    <citation type="submission" date="2020-09" db="EMBL/GenBank/DDBJ databases">
        <authorList>
            <person name="Sun Q."/>
            <person name="Ohkuma M."/>
        </authorList>
    </citation>
    <scope>NUCLEOTIDE SEQUENCE</scope>
    <source>
        <strain evidence="13">JCM 30804</strain>
    </source>
</reference>
<dbReference type="Proteomes" id="UP000613743">
    <property type="component" value="Unassembled WGS sequence"/>
</dbReference>
<keyword evidence="7" id="KW-0479">Metal-binding</keyword>
<evidence type="ECO:0000256" key="2">
    <source>
        <dbReference type="ARBA" id="ARBA00023157"/>
    </source>
</evidence>
<comment type="caution">
    <text evidence="13">The sequence shown here is derived from an EMBL/GenBank/DDBJ whole genome shotgun (WGS) entry which is preliminary data.</text>
</comment>
<gene>
    <name evidence="13" type="ORF">GCM10009332_23190</name>
</gene>
<evidence type="ECO:0000256" key="7">
    <source>
        <dbReference type="PIRSR" id="PIRSR601548-3"/>
    </source>
</evidence>
<feature type="coiled-coil region" evidence="11">
    <location>
        <begin position="50"/>
        <end position="77"/>
    </location>
</feature>
<protein>
    <submittedName>
        <fullName evidence="13">Peptidase M2</fullName>
    </submittedName>
</protein>
<evidence type="ECO:0000256" key="9">
    <source>
        <dbReference type="PIRSR" id="PIRSR601548-6"/>
    </source>
</evidence>
<evidence type="ECO:0000256" key="1">
    <source>
        <dbReference type="ARBA" id="ARBA00022729"/>
    </source>
</evidence>
<feature type="active site" description="Proton donor 1" evidence="4">
    <location>
        <position position="520"/>
    </location>
</feature>
<dbReference type="FunFam" id="1.10.1370.30:FF:000005">
    <property type="entry name" value="Angiotensin-converting enzyme"/>
    <property type="match status" value="1"/>
</dbReference>
<dbReference type="PANTHER" id="PTHR10514:SF27">
    <property type="entry name" value="ANGIOTENSIN-CONVERTING ENZYME"/>
    <property type="match status" value="1"/>
</dbReference>
<feature type="binding site" evidence="6">
    <location>
        <position position="529"/>
    </location>
    <ligand>
        <name>chloride</name>
        <dbReference type="ChEBI" id="CHEBI:17996"/>
        <label>1</label>
    </ligand>
</feature>
<feature type="signal peptide" evidence="12">
    <location>
        <begin position="1"/>
        <end position="25"/>
    </location>
</feature>
<keyword evidence="1 12" id="KW-0732">Signal</keyword>
<keyword evidence="7" id="KW-0862">Zinc</keyword>
<dbReference type="GO" id="GO:0008237">
    <property type="term" value="F:metallopeptidase activity"/>
    <property type="evidence" value="ECO:0007669"/>
    <property type="project" value="InterPro"/>
</dbReference>
<dbReference type="PRINTS" id="PR00791">
    <property type="entry name" value="PEPDIPTASEA"/>
</dbReference>